<keyword evidence="9" id="KW-0406">Ion transport</keyword>
<dbReference type="InterPro" id="IPR010617">
    <property type="entry name" value="TMEM175-like"/>
</dbReference>
<gene>
    <name evidence="14" type="ORF">FCI23_01710</name>
</gene>
<dbReference type="EMBL" id="SUMC01000001">
    <property type="protein sequence ID" value="TKA13434.1"/>
    <property type="molecule type" value="Genomic_DNA"/>
</dbReference>
<evidence type="ECO:0000313" key="14">
    <source>
        <dbReference type="EMBL" id="TKA13434.1"/>
    </source>
</evidence>
<evidence type="ECO:0000256" key="4">
    <source>
        <dbReference type="ARBA" id="ARBA00022538"/>
    </source>
</evidence>
<dbReference type="RefSeq" id="WP_136721594.1">
    <property type="nucleotide sequence ID" value="NZ_SUMC01000001.1"/>
</dbReference>
<name>A0A4U0ST84_9ACTN</name>
<evidence type="ECO:0000256" key="1">
    <source>
        <dbReference type="ARBA" id="ARBA00004141"/>
    </source>
</evidence>
<evidence type="ECO:0000256" key="3">
    <source>
        <dbReference type="ARBA" id="ARBA00022448"/>
    </source>
</evidence>
<evidence type="ECO:0000256" key="13">
    <source>
        <dbReference type="SAM" id="Phobius"/>
    </source>
</evidence>
<organism evidence="14 15">
    <name type="scientific">Actinacidiphila oryziradicis</name>
    <dbReference type="NCBI Taxonomy" id="2571141"/>
    <lineage>
        <taxon>Bacteria</taxon>
        <taxon>Bacillati</taxon>
        <taxon>Actinomycetota</taxon>
        <taxon>Actinomycetes</taxon>
        <taxon>Kitasatosporales</taxon>
        <taxon>Streptomycetaceae</taxon>
        <taxon>Actinacidiphila</taxon>
    </lineage>
</organism>
<feature type="transmembrane region" description="Helical" evidence="13">
    <location>
        <begin position="85"/>
        <end position="102"/>
    </location>
</feature>
<feature type="transmembrane region" description="Helical" evidence="13">
    <location>
        <begin position="114"/>
        <end position="136"/>
    </location>
</feature>
<sequence>MRSTHSLGINVERMQSFADAVFAIAITLLALDMTVPEGLPSGEFGHALKEALPSVGGYLLSFVVIGLQWISHHRLFSMVRQLDRWLLRLDLALLAVVAALPFPTKLISGYGSSAIATSVYAGTIALAALLIMAMAVHLHRRPELCHPHVPRGQILQPIRETAVVVAVFGTSLPITLISPSAAKYWWILCVPISYWLSRREAKPEQVPESPSPTSTI</sequence>
<dbReference type="Pfam" id="PF06736">
    <property type="entry name" value="TMEM175"/>
    <property type="match status" value="1"/>
</dbReference>
<keyword evidence="4" id="KW-0633">Potassium transport</keyword>
<evidence type="ECO:0000256" key="7">
    <source>
        <dbReference type="ARBA" id="ARBA00022958"/>
    </source>
</evidence>
<feature type="transmembrane region" description="Helical" evidence="13">
    <location>
        <begin position="55"/>
        <end position="73"/>
    </location>
</feature>
<dbReference type="Proteomes" id="UP000305778">
    <property type="component" value="Unassembled WGS sequence"/>
</dbReference>
<dbReference type="GO" id="GO:0015252">
    <property type="term" value="F:proton channel activity"/>
    <property type="evidence" value="ECO:0007669"/>
    <property type="project" value="InterPro"/>
</dbReference>
<evidence type="ECO:0000256" key="5">
    <source>
        <dbReference type="ARBA" id="ARBA00022692"/>
    </source>
</evidence>
<keyword evidence="5 13" id="KW-0812">Transmembrane</keyword>
<dbReference type="GO" id="GO:0016020">
    <property type="term" value="C:membrane"/>
    <property type="evidence" value="ECO:0007669"/>
    <property type="project" value="UniProtKB-SubCell"/>
</dbReference>
<keyword evidence="10 13" id="KW-0472">Membrane</keyword>
<dbReference type="PANTHER" id="PTHR31462">
    <property type="entry name" value="ENDOSOMAL/LYSOSOMAL POTASSIUM CHANNEL TMEM175"/>
    <property type="match status" value="1"/>
</dbReference>
<evidence type="ECO:0000256" key="2">
    <source>
        <dbReference type="ARBA" id="ARBA00006920"/>
    </source>
</evidence>
<evidence type="ECO:0000256" key="9">
    <source>
        <dbReference type="ARBA" id="ARBA00023065"/>
    </source>
</evidence>
<accession>A0A4U0ST84</accession>
<evidence type="ECO:0000256" key="6">
    <source>
        <dbReference type="ARBA" id="ARBA00022826"/>
    </source>
</evidence>
<comment type="caution">
    <text evidence="14">The sequence shown here is derived from an EMBL/GenBank/DDBJ whole genome shotgun (WGS) entry which is preliminary data.</text>
</comment>
<dbReference type="OrthoDB" id="7626281at2"/>
<feature type="transmembrane region" description="Helical" evidence="13">
    <location>
        <begin position="16"/>
        <end position="35"/>
    </location>
</feature>
<comment type="catalytic activity">
    <reaction evidence="12">
        <text>K(+)(in) = K(+)(out)</text>
        <dbReference type="Rhea" id="RHEA:29463"/>
        <dbReference type="ChEBI" id="CHEBI:29103"/>
    </reaction>
</comment>
<evidence type="ECO:0000256" key="10">
    <source>
        <dbReference type="ARBA" id="ARBA00023136"/>
    </source>
</evidence>
<keyword evidence="15" id="KW-1185">Reference proteome</keyword>
<reference evidence="14 15" key="1">
    <citation type="submission" date="2019-04" db="EMBL/GenBank/DDBJ databases">
        <title>Streptomyces oryziradicis sp. nov., a novel actinomycete isolated from rhizosphere soil of rice (Oryza sativa L.).</title>
        <authorList>
            <person name="Li C."/>
        </authorList>
    </citation>
    <scope>NUCLEOTIDE SEQUENCE [LARGE SCALE GENOMIC DNA]</scope>
    <source>
        <strain evidence="14 15">NEAU-C40</strain>
    </source>
</reference>
<keyword evidence="11" id="KW-0407">Ion channel</keyword>
<dbReference type="PANTHER" id="PTHR31462:SF5">
    <property type="entry name" value="ENDOSOMAL_LYSOSOMAL PROTON CHANNEL TMEM175"/>
    <property type="match status" value="1"/>
</dbReference>
<dbReference type="GO" id="GO:0005267">
    <property type="term" value="F:potassium channel activity"/>
    <property type="evidence" value="ECO:0007669"/>
    <property type="project" value="UniProtKB-KW"/>
</dbReference>
<evidence type="ECO:0000256" key="11">
    <source>
        <dbReference type="ARBA" id="ARBA00023303"/>
    </source>
</evidence>
<comment type="subcellular location">
    <subcellularLocation>
        <location evidence="1">Membrane</location>
        <topology evidence="1">Multi-pass membrane protein</topology>
    </subcellularLocation>
</comment>
<protein>
    <submittedName>
        <fullName evidence="14">DUF1211 domain-containing protein</fullName>
    </submittedName>
</protein>
<comment type="similarity">
    <text evidence="2">Belongs to the TMEM175 family.</text>
</comment>
<dbReference type="AlphaFoldDB" id="A0A4U0ST84"/>
<evidence type="ECO:0000256" key="8">
    <source>
        <dbReference type="ARBA" id="ARBA00022989"/>
    </source>
</evidence>
<keyword evidence="7" id="KW-0630">Potassium</keyword>
<proteinExistence type="inferred from homology"/>
<keyword evidence="6" id="KW-0631">Potassium channel</keyword>
<evidence type="ECO:0000256" key="12">
    <source>
        <dbReference type="ARBA" id="ARBA00034430"/>
    </source>
</evidence>
<keyword evidence="3" id="KW-0813">Transport</keyword>
<keyword evidence="8 13" id="KW-1133">Transmembrane helix</keyword>
<evidence type="ECO:0000313" key="15">
    <source>
        <dbReference type="Proteomes" id="UP000305778"/>
    </source>
</evidence>